<feature type="compositionally biased region" description="Low complexity" evidence="1">
    <location>
        <begin position="1798"/>
        <end position="1809"/>
    </location>
</feature>
<dbReference type="RefSeq" id="WP_266338941.1">
    <property type="nucleotide sequence ID" value="NZ_JAPKNK010000004.1"/>
</dbReference>
<dbReference type="SUPFAM" id="SSF52540">
    <property type="entry name" value="P-loop containing nucleoside triphosphate hydrolases"/>
    <property type="match status" value="1"/>
</dbReference>
<dbReference type="CDD" id="cd18808">
    <property type="entry name" value="SF1_C_Upf1"/>
    <property type="match status" value="1"/>
</dbReference>
<dbReference type="SUPFAM" id="SSF52980">
    <property type="entry name" value="Restriction endonuclease-like"/>
    <property type="match status" value="1"/>
</dbReference>
<dbReference type="Pfam" id="PF18741">
    <property type="entry name" value="MTES_1575"/>
    <property type="match status" value="1"/>
</dbReference>
<dbReference type="InterPro" id="IPR011335">
    <property type="entry name" value="Restrct_endonuc-II-like"/>
</dbReference>
<evidence type="ECO:0000259" key="2">
    <source>
        <dbReference type="Pfam" id="PF11784"/>
    </source>
</evidence>
<dbReference type="InterPro" id="IPR025103">
    <property type="entry name" value="DUF4011"/>
</dbReference>
<accession>A0A9X3IKU2</accession>
<dbReference type="PANTHER" id="PTHR10887:SF495">
    <property type="entry name" value="HELICASE SENATAXIN ISOFORM X1-RELATED"/>
    <property type="match status" value="1"/>
</dbReference>
<dbReference type="Pfam" id="PF13086">
    <property type="entry name" value="AAA_11"/>
    <property type="match status" value="1"/>
</dbReference>
<dbReference type="InterPro" id="IPR045055">
    <property type="entry name" value="DNA2/NAM7-like"/>
</dbReference>
<dbReference type="Pfam" id="PF13195">
    <property type="entry name" value="DUF4011"/>
    <property type="match status" value="1"/>
</dbReference>
<evidence type="ECO:0000313" key="6">
    <source>
        <dbReference type="EMBL" id="MCX5569974.1"/>
    </source>
</evidence>
<keyword evidence="7" id="KW-1185">Reference proteome</keyword>
<dbReference type="InterPro" id="IPR049468">
    <property type="entry name" value="Restrct_endonuc-II-like_dom"/>
</dbReference>
<dbReference type="InterPro" id="IPR027417">
    <property type="entry name" value="P-loop_NTPase"/>
</dbReference>
<evidence type="ECO:0000256" key="1">
    <source>
        <dbReference type="SAM" id="MobiDB-lite"/>
    </source>
</evidence>
<proteinExistence type="predicted"/>
<dbReference type="InterPro" id="IPR041677">
    <property type="entry name" value="DNA2/NAM7_AAA_11"/>
</dbReference>
<gene>
    <name evidence="6" type="ORF">OSH07_12275</name>
</gene>
<feature type="domain" description="Restriction endonuclease type II-like" evidence="5">
    <location>
        <begin position="1623"/>
        <end position="1720"/>
    </location>
</feature>
<reference evidence="6" key="1">
    <citation type="submission" date="2022-11" db="EMBL/GenBank/DDBJ databases">
        <title>Biodiversity and phylogenetic relationships of bacteria.</title>
        <authorList>
            <person name="Machado R.A.R."/>
            <person name="Bhat A."/>
            <person name="Loulou A."/>
            <person name="Kallel S."/>
        </authorList>
    </citation>
    <scope>NUCLEOTIDE SEQUENCE</scope>
    <source>
        <strain evidence="6">K-TC2</strain>
    </source>
</reference>
<name>A0A9X3IKU2_9HYPH</name>
<dbReference type="GO" id="GO:0004386">
    <property type="term" value="F:helicase activity"/>
    <property type="evidence" value="ECO:0007669"/>
    <property type="project" value="InterPro"/>
</dbReference>
<dbReference type="InterPro" id="IPR047187">
    <property type="entry name" value="SF1_C_Upf1"/>
</dbReference>
<evidence type="ECO:0000259" key="4">
    <source>
        <dbReference type="Pfam" id="PF13087"/>
    </source>
</evidence>
<sequence>MTEQVLNIRAFVAGHLSVAFHQNAIPAISEIVIENASEIDATDLLIEIVSEPAFARPLAIRIERIAAGGTHHVRMPDLPLDAGYLRGLAEGVRGSLSFRLAANGVPVATEIVEIQLLPPAQWGGVGAAPEILAAFVRPNDPAVDAVLRDAATRLEQAGKSGAIDGYTSGRKERVWELASAIWSALAARGIAYVLPPASFERTGQKVRGPSDVIERRVGTCLDTTLLYAACLEQAGLHPLVVLTAGHAFVGLWLKDEGFPTAVVDDVQLLRKRRDLEDMLFVETTLLTQTPAARFAHAIEKGNRQVDEDASAPLELAIDIQRSRSRGIRPLELGEAGTPARPLTDAPTSVVGLEEAPDFVQEIVVREEEDPTVDRLERWKRKLLDLTLRNKLLNFKDTRKAIALDCPAPAALEDMLAGGERFKLLGRAEVLTGADQRDAGLFETQRQDDGRRSFLLHALSQRELHTDLTDKELDARLTDLYRLTRTAFEEGGSNILFLAFGFLKWSAKEGAAPCRAPLILIPASLQRSSVRAGFRLALHDEEPRFNPTLLQLLRQDFSLRMPELEKDLPIDDTGLDVDRILQIVRTHVRDLPGWEVTADVMLSTFSFTKFLMWKDLVDRTELLKRNPVVRHLIDTPKHSYGDSASFPEAHDIDRNHHPVDVFAPLSADSSQLAAVLAAASGKDFVLFGPPGTGKSQTIANMISQCLALGKTVLFVSQKTAALEVVQRRLKAIGLGEYCLEVHSTKAQKAQVLGQLKTAWHERAAPDASQWHEATAELGRLRDELNALVTALHHRRSNGMTAYQGFSQVIGTRDLIEDIVLDWGPREHTPAERDALAEIVRKLRTDMGAIGNPAQHPLQGLEVVSWTPAWRTRILDAGKHYVAAANAFEGLAEHFGETVGLAVPGDAASLGALEALGAVLIDPVAPLGSRLLGPEGDALASALAAIEDLQQQALAPTRRLQSDYAPSIFGEDLAALRAEWTEASASNFLVRGSRQRKVRDKLQAFASKPVGEDVARELIALIELRDIIEKVNEASAPLRAAGLKANGLDVELEGLRAALAWSESARSAAARIAGPLALRPGDIVGHVIMLLRDYRDLLAAGGQAHSAYQAFATGLRELATREAELADLAARQTITEPGDAWPGDGPQMVQRWMASLNRIQDWCHWNATAESARQSGLRPIVDAVVAGRIAPDAVEAAFRGAYARWWIDEIVTNDPVLRSFSVTRQEDAIARFRAADERVSELAKQIVRARLKGDIPPPTAFGADPEWGTLARELTKRARHQPLRQLFGTIPTVLTRLTPCVMMSPLSIAQYLPADSRPFDVVIFDEASQIPVWDAIGAIARGNQVVIVGDPEQLPPTSVGERGIDEIEDGTDVADQESILDECLASNIPPRRLTWHYRSRHESLIAFSNQEYYRGQLITFPSAVTEDRAVRYVHVPNGVYERGAGRVNREEARVVVADIVRRLREPDFERGRSSLGVVTFNGEQQRLIENLLDAERRNRPELELFFDPKSWHEPVFVKNLENVQGDERDVILFSVAVAPDASGRAVATISSLNKEGGHRRLNVAITRARREMVVFATLHPDQIDLSRTAARGVRDFKHFLEFAQRGTRALAEAFVLTGGETESPFEDAVKKALESRGWIVHTQIGVSGFRIDLGIVDPDAQGRYLAGVECDGATYHRSATARDRDRLRENVLIQLGWRIRRVWSPDWWINAPAAFERLHDQLLSDLEAARAERAAREADVTAAPEPNIESPSIEPLAIDAAEAGAEAPYPTATDILTHFVAQEAPADFDEPDLPPPLPRSPSTATYAAPPPSLAAAPQVTAAGYRQTDLREAGFEPDGERFYDPAHQSAIRAMVKHVISEEAPIYADLLVHRIARAHGFSRAASRIRETVLAAAGSAYPRTTDDARILLWRHDQDATAIFAFRGLAETRDHSDIPIIELASLAQLYLSEGADREEAVRRMAQELDLGRLRAATRERLERAVDQAEKAASA</sequence>
<dbReference type="PANTHER" id="PTHR10887">
    <property type="entry name" value="DNA2/NAM7 HELICASE FAMILY"/>
    <property type="match status" value="1"/>
</dbReference>
<dbReference type="FunFam" id="3.40.50.300:FF:002063">
    <property type="entry name" value="DNA helicase related protein"/>
    <property type="match status" value="1"/>
</dbReference>
<dbReference type="InterPro" id="IPR041679">
    <property type="entry name" value="DNA2/NAM7-like_C"/>
</dbReference>
<organism evidence="6 7">
    <name type="scientific">Kaistia nematophila</name>
    <dbReference type="NCBI Taxonomy" id="2994654"/>
    <lineage>
        <taxon>Bacteria</taxon>
        <taxon>Pseudomonadati</taxon>
        <taxon>Pseudomonadota</taxon>
        <taxon>Alphaproteobacteria</taxon>
        <taxon>Hyphomicrobiales</taxon>
        <taxon>Kaistiaceae</taxon>
        <taxon>Kaistia</taxon>
    </lineage>
</organism>
<feature type="domain" description="DNA2/NAM7 helicase-like C-terminal" evidence="4">
    <location>
        <begin position="1375"/>
        <end position="1574"/>
    </location>
</feature>
<dbReference type="Gene3D" id="3.10.620.30">
    <property type="match status" value="1"/>
</dbReference>
<dbReference type="Gene3D" id="3.40.50.300">
    <property type="entry name" value="P-loop containing nucleotide triphosphate hydrolases"/>
    <property type="match status" value="3"/>
</dbReference>
<dbReference type="FunFam" id="3.40.960.10:FF:000002">
    <property type="entry name" value="DNA helicase related protein"/>
    <property type="match status" value="1"/>
</dbReference>
<dbReference type="InterPro" id="IPR021754">
    <property type="entry name" value="DUF3320"/>
</dbReference>
<evidence type="ECO:0000259" key="3">
    <source>
        <dbReference type="Pfam" id="PF13086"/>
    </source>
</evidence>
<dbReference type="Gene3D" id="3.40.960.10">
    <property type="entry name" value="VSR Endonuclease"/>
    <property type="match status" value="1"/>
</dbReference>
<dbReference type="EMBL" id="JAPKNK010000004">
    <property type="protein sequence ID" value="MCX5569974.1"/>
    <property type="molecule type" value="Genomic_DNA"/>
</dbReference>
<evidence type="ECO:0000259" key="5">
    <source>
        <dbReference type="Pfam" id="PF18741"/>
    </source>
</evidence>
<protein>
    <submittedName>
        <fullName evidence="6">DUF3320 domain-containing protein</fullName>
    </submittedName>
</protein>
<comment type="caution">
    <text evidence="6">The sequence shown here is derived from an EMBL/GenBank/DDBJ whole genome shotgun (WGS) entry which is preliminary data.</text>
</comment>
<feature type="domain" description="DNA2/NAM7 helicase helicase" evidence="3">
    <location>
        <begin position="1312"/>
        <end position="1356"/>
    </location>
</feature>
<dbReference type="Pfam" id="PF13087">
    <property type="entry name" value="AAA_12"/>
    <property type="match status" value="1"/>
</dbReference>
<dbReference type="Pfam" id="PF11784">
    <property type="entry name" value="DUF3320"/>
    <property type="match status" value="1"/>
</dbReference>
<feature type="region of interest" description="Disordered" evidence="1">
    <location>
        <begin position="1784"/>
        <end position="1809"/>
    </location>
</feature>
<dbReference type="Proteomes" id="UP001144805">
    <property type="component" value="Unassembled WGS sequence"/>
</dbReference>
<feature type="domain" description="DUF3320" evidence="2">
    <location>
        <begin position="1838"/>
        <end position="1886"/>
    </location>
</feature>
<evidence type="ECO:0000313" key="7">
    <source>
        <dbReference type="Proteomes" id="UP001144805"/>
    </source>
</evidence>